<name>A0A853G1F4_9BURK</name>
<dbReference type="CDD" id="cd11020">
    <property type="entry name" value="CuRO_1_CuNIR"/>
    <property type="match status" value="1"/>
</dbReference>
<dbReference type="NCBIfam" id="TIGR02376">
    <property type="entry name" value="Cu_nitrite_red"/>
    <property type="match status" value="1"/>
</dbReference>
<feature type="binding site" description="type 1 copper site" evidence="12">
    <location>
        <position position="291"/>
    </location>
    <ligand>
        <name>Cu cation</name>
        <dbReference type="ChEBI" id="CHEBI:23378"/>
        <label>1</label>
    </ligand>
</feature>
<dbReference type="InterPro" id="IPR045087">
    <property type="entry name" value="Cu-oxidase_fam"/>
</dbReference>
<feature type="binding site" description="type 1 copper site" evidence="12">
    <location>
        <position position="434"/>
    </location>
    <ligand>
        <name>Cu cation</name>
        <dbReference type="ChEBI" id="CHEBI:23378"/>
        <label>1</label>
    </ligand>
</feature>
<evidence type="ECO:0000256" key="4">
    <source>
        <dbReference type="ARBA" id="ARBA00011882"/>
    </source>
</evidence>
<dbReference type="Pfam" id="PF07731">
    <property type="entry name" value="Cu-oxidase_2"/>
    <property type="match status" value="1"/>
</dbReference>
<dbReference type="RefSeq" id="WP_180155738.1">
    <property type="nucleotide sequence ID" value="NZ_JACCEM010000006.1"/>
</dbReference>
<feature type="domain" description="Plastocyanin-like" evidence="15">
    <location>
        <begin position="347"/>
        <end position="450"/>
    </location>
</feature>
<proteinExistence type="inferred from homology"/>
<evidence type="ECO:0000259" key="14">
    <source>
        <dbReference type="Pfam" id="PF00127"/>
    </source>
</evidence>
<dbReference type="GO" id="GO:0005507">
    <property type="term" value="F:copper ion binding"/>
    <property type="evidence" value="ECO:0007669"/>
    <property type="project" value="InterPro"/>
</dbReference>
<feature type="domain" description="Plastocyanin-like" evidence="16">
    <location>
        <begin position="196"/>
        <end position="301"/>
    </location>
</feature>
<evidence type="ECO:0000256" key="5">
    <source>
        <dbReference type="ARBA" id="ARBA00017290"/>
    </source>
</evidence>
<evidence type="ECO:0000313" key="17">
    <source>
        <dbReference type="EMBL" id="NYT50109.1"/>
    </source>
</evidence>
<dbReference type="SUPFAM" id="SSF49503">
    <property type="entry name" value="Cupredoxins"/>
    <property type="match status" value="3"/>
</dbReference>
<keyword evidence="8" id="KW-0574">Periplasm</keyword>
<evidence type="ECO:0000256" key="12">
    <source>
        <dbReference type="PIRSR" id="PIRSR601287-1"/>
    </source>
</evidence>
<keyword evidence="6 12" id="KW-0479">Metal-binding</keyword>
<sequence>MSVFLNHTLRTLCLLLSAAVLYVAGGAAWAASALPSNTSVTYTPDVTFTLRTNIADGKLVFVGDAGTIRGKVNPDLQVPENAVVQINLINGDGAIHDIAVPEFSAKSDHLTGKGASTAIVFRANKNGVFEYLCTLPGHKAAGMFGKLIVGEPVQQAESQGLDIAQDPRAVGEPVGKREPRHITFNLETTEVVGQLTEGSTYKYWTFNNKVPGPLLRIRVGDTVTVNVTNAKDSSHIHSVDFHAVTGPGGGAAVTQVPPGQTKSFTFKALHPGLFVYHCATPMVAQHITNGMYGMALVEPEEGLPKVDREYYVMQGELYTAQKHGSLGLQEFSLEKLLDENPEHLMFNGAMNALSDKYKLTAEVGETVRILFGVGGPNLTSSFHVIGEVFDRVYNQGSLTSPPLTDVQTTTVAPGGATMVEFKVDVPGNYILVDHALSRVEKGLSGVLSVTGKEDHSIFHSTEPIDPKSGH</sequence>
<reference evidence="17 18" key="1">
    <citation type="submission" date="2020-07" db="EMBL/GenBank/DDBJ databases">
        <title>Taxonomic revisions and descriptions of new bacterial species based on genomic comparisons in the high-G+C-content subgroup of the family Alcaligenaceae.</title>
        <authorList>
            <person name="Szabo A."/>
            <person name="Felfoldi T."/>
        </authorList>
    </citation>
    <scope>NUCLEOTIDE SEQUENCE [LARGE SCALE GENOMIC DNA]</scope>
    <source>
        <strain evidence="17 18">LMG 24012</strain>
    </source>
</reference>
<evidence type="ECO:0000256" key="2">
    <source>
        <dbReference type="ARBA" id="ARBA00010609"/>
    </source>
</evidence>
<dbReference type="InterPro" id="IPR033138">
    <property type="entry name" value="Cu_oxidase_CS"/>
</dbReference>
<dbReference type="PANTHER" id="PTHR11709">
    <property type="entry name" value="MULTI-COPPER OXIDASE"/>
    <property type="match status" value="1"/>
</dbReference>
<dbReference type="InterPro" id="IPR011706">
    <property type="entry name" value="Cu-oxidase_C"/>
</dbReference>
<comment type="subcellular location">
    <subcellularLocation>
        <location evidence="1">Periplasm</location>
    </subcellularLocation>
</comment>
<dbReference type="PANTHER" id="PTHR11709:SF394">
    <property type="entry name" value="FI03373P-RELATED"/>
    <property type="match status" value="1"/>
</dbReference>
<dbReference type="CDD" id="cd00920">
    <property type="entry name" value="Cupredoxin"/>
    <property type="match status" value="1"/>
</dbReference>
<keyword evidence="18" id="KW-1185">Reference proteome</keyword>
<comment type="similarity">
    <text evidence="2 13">Belongs to the multicopper oxidase family.</text>
</comment>
<dbReference type="AlphaFoldDB" id="A0A853G1F4"/>
<dbReference type="CDD" id="cd04208">
    <property type="entry name" value="CuRO_2_CuNIR"/>
    <property type="match status" value="1"/>
</dbReference>
<protein>
    <recommendedName>
        <fullName evidence="5 13">Copper-containing nitrite reductase</fullName>
        <ecNumber evidence="4 13">1.7.2.1</ecNumber>
    </recommendedName>
</protein>
<dbReference type="InterPro" id="IPR008972">
    <property type="entry name" value="Cupredoxin"/>
</dbReference>
<feature type="binding site" description="type 1 copper site" evidence="12">
    <location>
        <position position="277"/>
    </location>
    <ligand>
        <name>Cu cation</name>
        <dbReference type="ChEBI" id="CHEBI:23378"/>
        <label>1</label>
    </ligand>
</feature>
<dbReference type="GO" id="GO:0009055">
    <property type="term" value="F:electron transfer activity"/>
    <property type="evidence" value="ECO:0007669"/>
    <property type="project" value="InterPro"/>
</dbReference>
<organism evidence="17 18">
    <name type="scientific">Parapusillimonas granuli</name>
    <dbReference type="NCBI Taxonomy" id="380911"/>
    <lineage>
        <taxon>Bacteria</taxon>
        <taxon>Pseudomonadati</taxon>
        <taxon>Pseudomonadota</taxon>
        <taxon>Betaproteobacteria</taxon>
        <taxon>Burkholderiales</taxon>
        <taxon>Alcaligenaceae</taxon>
        <taxon>Parapusillimonas</taxon>
    </lineage>
</organism>
<keyword evidence="7" id="KW-0677">Repeat</keyword>
<dbReference type="EMBL" id="JACCEM010000006">
    <property type="protein sequence ID" value="NYT50109.1"/>
    <property type="molecule type" value="Genomic_DNA"/>
</dbReference>
<feature type="binding site" description="type 1 copper site" evidence="12">
    <location>
        <position position="242"/>
    </location>
    <ligand>
        <name>Cu cation</name>
        <dbReference type="ChEBI" id="CHEBI:23378"/>
        <label>1</label>
    </ligand>
</feature>
<comment type="cofactor">
    <cofactor evidence="13">
        <name>Cu(+)</name>
        <dbReference type="ChEBI" id="CHEBI:49552"/>
    </cofactor>
    <text evidence="13">Binds 1 Cu(+) ion.</text>
</comment>
<dbReference type="Gene3D" id="2.60.40.420">
    <property type="entry name" value="Cupredoxins - blue copper proteins"/>
    <property type="match status" value="3"/>
</dbReference>
<evidence type="ECO:0000256" key="10">
    <source>
        <dbReference type="ARBA" id="ARBA00023008"/>
    </source>
</evidence>
<dbReference type="GO" id="GO:0050421">
    <property type="term" value="F:nitrite reductase (NO-forming) activity"/>
    <property type="evidence" value="ECO:0007669"/>
    <property type="project" value="UniProtKB-EC"/>
</dbReference>
<feature type="binding site" description="type 1 copper site" evidence="12">
    <location>
        <position position="237"/>
    </location>
    <ligand>
        <name>Cu cation</name>
        <dbReference type="ChEBI" id="CHEBI:23378"/>
        <label>1</label>
    </ligand>
</feature>
<feature type="binding site" description="type 1 copper site" evidence="12">
    <location>
        <position position="286"/>
    </location>
    <ligand>
        <name>Cu cation</name>
        <dbReference type="ChEBI" id="CHEBI:23378"/>
        <label>1</label>
    </ligand>
</feature>
<comment type="catalytic activity">
    <reaction evidence="11 13">
        <text>nitric oxide + Fe(III)-[cytochrome c] + H2O = Fe(II)-[cytochrome c] + nitrite + 2 H(+)</text>
        <dbReference type="Rhea" id="RHEA:15233"/>
        <dbReference type="Rhea" id="RHEA-COMP:10350"/>
        <dbReference type="Rhea" id="RHEA-COMP:14399"/>
        <dbReference type="ChEBI" id="CHEBI:15377"/>
        <dbReference type="ChEBI" id="CHEBI:15378"/>
        <dbReference type="ChEBI" id="CHEBI:16301"/>
        <dbReference type="ChEBI" id="CHEBI:16480"/>
        <dbReference type="ChEBI" id="CHEBI:29033"/>
        <dbReference type="ChEBI" id="CHEBI:29034"/>
        <dbReference type="EC" id="1.7.2.1"/>
    </reaction>
</comment>
<evidence type="ECO:0000256" key="7">
    <source>
        <dbReference type="ARBA" id="ARBA00022737"/>
    </source>
</evidence>
<dbReference type="EC" id="1.7.2.1" evidence="4 13"/>
<feature type="signal peptide" evidence="13">
    <location>
        <begin position="1"/>
        <end position="30"/>
    </location>
</feature>
<dbReference type="Pfam" id="PF07732">
    <property type="entry name" value="Cu-oxidase_3"/>
    <property type="match status" value="1"/>
</dbReference>
<evidence type="ECO:0000259" key="16">
    <source>
        <dbReference type="Pfam" id="PF07732"/>
    </source>
</evidence>
<evidence type="ECO:0000256" key="13">
    <source>
        <dbReference type="RuleBase" id="RU365025"/>
    </source>
</evidence>
<comment type="caution">
    <text evidence="17">The sequence shown here is derived from an EMBL/GenBank/DDBJ whole genome shotgun (WGS) entry which is preliminary data.</text>
</comment>
<evidence type="ECO:0000256" key="6">
    <source>
        <dbReference type="ARBA" id="ARBA00022723"/>
    </source>
</evidence>
<dbReference type="Pfam" id="PF00127">
    <property type="entry name" value="Copper-bind"/>
    <property type="match status" value="1"/>
</dbReference>
<dbReference type="InterPro" id="IPR011707">
    <property type="entry name" value="Cu-oxidase-like_N"/>
</dbReference>
<comment type="cofactor">
    <cofactor evidence="13">
        <name>Cu(2+)</name>
        <dbReference type="ChEBI" id="CHEBI:29036"/>
    </cofactor>
    <text evidence="13">Binds 1 Cu(+) ion.</text>
</comment>
<evidence type="ECO:0000256" key="3">
    <source>
        <dbReference type="ARBA" id="ARBA00011233"/>
    </source>
</evidence>
<dbReference type="InterPro" id="IPR001287">
    <property type="entry name" value="NO2-reductase_Cu"/>
</dbReference>
<evidence type="ECO:0000259" key="15">
    <source>
        <dbReference type="Pfam" id="PF07731"/>
    </source>
</evidence>
<keyword evidence="13" id="KW-0732">Signal</keyword>
<comment type="subunit">
    <text evidence="3 13">Homotrimer.</text>
</comment>
<evidence type="ECO:0000256" key="1">
    <source>
        <dbReference type="ARBA" id="ARBA00004418"/>
    </source>
</evidence>
<dbReference type="FunFam" id="2.60.40.420:FF:000093">
    <property type="entry name" value="Copper-containing nitrite reductase"/>
    <property type="match status" value="1"/>
</dbReference>
<evidence type="ECO:0000256" key="8">
    <source>
        <dbReference type="ARBA" id="ARBA00022764"/>
    </source>
</evidence>
<evidence type="ECO:0000256" key="9">
    <source>
        <dbReference type="ARBA" id="ARBA00023002"/>
    </source>
</evidence>
<feature type="binding site" description="type 1 copper site" evidence="12">
    <location>
        <position position="278"/>
    </location>
    <ligand>
        <name>Cu cation</name>
        <dbReference type="ChEBI" id="CHEBI:23378"/>
        <label>1</label>
    </ligand>
</feature>
<dbReference type="InterPro" id="IPR000923">
    <property type="entry name" value="BlueCu_1"/>
</dbReference>
<evidence type="ECO:0000256" key="11">
    <source>
        <dbReference type="ARBA" id="ARBA00049340"/>
    </source>
</evidence>
<keyword evidence="9 13" id="KW-0560">Oxidoreductase</keyword>
<feature type="chain" id="PRO_5033095229" description="Copper-containing nitrite reductase" evidence="13">
    <location>
        <begin position="31"/>
        <end position="470"/>
    </location>
</feature>
<dbReference type="PRINTS" id="PR00695">
    <property type="entry name" value="CUNO2RDTASE"/>
</dbReference>
<dbReference type="Proteomes" id="UP000559809">
    <property type="component" value="Unassembled WGS sequence"/>
</dbReference>
<accession>A0A853G1F4</accession>
<feature type="domain" description="Blue (type 1) copper" evidence="14">
    <location>
        <begin position="92"/>
        <end position="149"/>
    </location>
</feature>
<dbReference type="PROSITE" id="PS00079">
    <property type="entry name" value="MULTICOPPER_OXIDASE1"/>
    <property type="match status" value="1"/>
</dbReference>
<dbReference type="GO" id="GO:0042597">
    <property type="term" value="C:periplasmic space"/>
    <property type="evidence" value="ECO:0007669"/>
    <property type="project" value="UniProtKB-SubCell"/>
</dbReference>
<keyword evidence="10 12" id="KW-0186">Copper</keyword>
<gene>
    <name evidence="17" type="primary">nirK</name>
    <name evidence="17" type="ORF">H0A72_12390</name>
</gene>
<evidence type="ECO:0000313" key="18">
    <source>
        <dbReference type="Proteomes" id="UP000559809"/>
    </source>
</evidence>